<dbReference type="InterPro" id="IPR002509">
    <property type="entry name" value="NODB_dom"/>
</dbReference>
<dbReference type="eggNOG" id="COG0726">
    <property type="taxonomic scope" value="Bacteria"/>
</dbReference>
<evidence type="ECO:0000256" key="4">
    <source>
        <dbReference type="ARBA" id="ARBA00032976"/>
    </source>
</evidence>
<feature type="domain" description="NodB homology" evidence="5">
    <location>
        <begin position="21"/>
        <end position="201"/>
    </location>
</feature>
<reference evidence="6 7" key="1">
    <citation type="submission" date="2014-01" db="EMBL/GenBank/DDBJ databases">
        <title>Roseivivax isoporae LMG 25204 Genome Sequencing.</title>
        <authorList>
            <person name="Lai Q."/>
            <person name="Li G."/>
            <person name="Shao Z."/>
        </authorList>
    </citation>
    <scope>NUCLEOTIDE SEQUENCE [LARGE SCALE GENOMIC DNA]</scope>
    <source>
        <strain evidence="6 7">LMG 25204</strain>
    </source>
</reference>
<name>X7FBA2_9RHOB</name>
<dbReference type="GO" id="GO:0005975">
    <property type="term" value="P:carbohydrate metabolic process"/>
    <property type="evidence" value="ECO:0007669"/>
    <property type="project" value="InterPro"/>
</dbReference>
<keyword evidence="7" id="KW-1185">Reference proteome</keyword>
<evidence type="ECO:0000256" key="1">
    <source>
        <dbReference type="ARBA" id="ARBA00003236"/>
    </source>
</evidence>
<comment type="similarity">
    <text evidence="2">Belongs to the polysaccharide deacetylase family.</text>
</comment>
<comment type="caution">
    <text evidence="6">The sequence shown here is derived from an EMBL/GenBank/DDBJ whole genome shotgun (WGS) entry which is preliminary data.</text>
</comment>
<dbReference type="PANTHER" id="PTHR10587">
    <property type="entry name" value="GLYCOSYL TRANSFERASE-RELATED"/>
    <property type="match status" value="1"/>
</dbReference>
<organism evidence="6 7">
    <name type="scientific">Roseivivax isoporae LMG 25204</name>
    <dbReference type="NCBI Taxonomy" id="1449351"/>
    <lineage>
        <taxon>Bacteria</taxon>
        <taxon>Pseudomonadati</taxon>
        <taxon>Pseudomonadota</taxon>
        <taxon>Alphaproteobacteria</taxon>
        <taxon>Rhodobacterales</taxon>
        <taxon>Roseobacteraceae</taxon>
        <taxon>Roseivivax</taxon>
    </lineage>
</organism>
<dbReference type="GO" id="GO:0016810">
    <property type="term" value="F:hydrolase activity, acting on carbon-nitrogen (but not peptide) bonds"/>
    <property type="evidence" value="ECO:0007669"/>
    <property type="project" value="InterPro"/>
</dbReference>
<gene>
    <name evidence="6" type="ORF">RISW2_17740</name>
</gene>
<sequence length="206" mass="22548">MPDAPQDPAPAEPRYLARGRKTVWITLDDGPHPAHTPTILRALDAHGVRAVFFVIGRNARAHPGLLAEMAGAGHLVGNHTWTHPNLARQPAATIRDELARTRDAIADHPGGTTLFRPPYGAHNATVDRVAAEMGYRTILWSVDTLDWNRAYKPDKWVQHGLDQVRARTESVVIAHDIHKTTAAHFDAFLGRIRGLPGTGFGAPTEI</sequence>
<dbReference type="EMBL" id="JAME01000005">
    <property type="protein sequence ID" value="ETX30040.1"/>
    <property type="molecule type" value="Genomic_DNA"/>
</dbReference>
<evidence type="ECO:0000313" key="7">
    <source>
        <dbReference type="Proteomes" id="UP000023430"/>
    </source>
</evidence>
<dbReference type="RefSeq" id="WP_051491789.1">
    <property type="nucleotide sequence ID" value="NZ_JAME01000005.1"/>
</dbReference>
<proteinExistence type="inferred from homology"/>
<evidence type="ECO:0000259" key="5">
    <source>
        <dbReference type="PROSITE" id="PS51677"/>
    </source>
</evidence>
<evidence type="ECO:0000256" key="3">
    <source>
        <dbReference type="ARBA" id="ARBA00020071"/>
    </source>
</evidence>
<dbReference type="Gene3D" id="3.20.20.370">
    <property type="entry name" value="Glycoside hydrolase/deacetylase"/>
    <property type="match status" value="1"/>
</dbReference>
<dbReference type="PATRIC" id="fig|1449351.3.peg.836"/>
<protein>
    <recommendedName>
        <fullName evidence="3">Chitooligosaccharide deacetylase</fullName>
    </recommendedName>
    <alternativeName>
        <fullName evidence="4">Nodulation protein B</fullName>
    </alternativeName>
</protein>
<dbReference type="Proteomes" id="UP000023430">
    <property type="component" value="Unassembled WGS sequence"/>
</dbReference>
<dbReference type="CDD" id="cd10917">
    <property type="entry name" value="CE4_NodB_like_6s_7s"/>
    <property type="match status" value="1"/>
</dbReference>
<accession>X7FBA2</accession>
<comment type="function">
    <text evidence="1">Is involved in generating a small heat-stable compound (Nod), an acylated oligomer of N-acetylglucosamine, that stimulates mitosis in various plant protoplasts.</text>
</comment>
<evidence type="ECO:0000313" key="6">
    <source>
        <dbReference type="EMBL" id="ETX30040.1"/>
    </source>
</evidence>
<dbReference type="AlphaFoldDB" id="X7FBA2"/>
<dbReference type="STRING" id="1449351.RISW2_17740"/>
<dbReference type="SUPFAM" id="SSF88713">
    <property type="entry name" value="Glycoside hydrolase/deacetylase"/>
    <property type="match status" value="1"/>
</dbReference>
<evidence type="ECO:0000256" key="2">
    <source>
        <dbReference type="ARBA" id="ARBA00010973"/>
    </source>
</evidence>
<dbReference type="Pfam" id="PF01522">
    <property type="entry name" value="Polysacc_deac_1"/>
    <property type="match status" value="1"/>
</dbReference>
<dbReference type="PROSITE" id="PS51677">
    <property type="entry name" value="NODB"/>
    <property type="match status" value="1"/>
</dbReference>
<dbReference type="InterPro" id="IPR050248">
    <property type="entry name" value="Polysacc_deacetylase_ArnD"/>
</dbReference>
<dbReference type="InterPro" id="IPR011330">
    <property type="entry name" value="Glyco_hydro/deAcase_b/a-brl"/>
</dbReference>